<dbReference type="NCBIfam" id="TIGR00105">
    <property type="entry name" value="L31"/>
    <property type="match status" value="1"/>
</dbReference>
<evidence type="ECO:0000256" key="4">
    <source>
        <dbReference type="SAM" id="MobiDB-lite"/>
    </source>
</evidence>
<evidence type="ECO:0000313" key="5">
    <source>
        <dbReference type="EMBL" id="PIY69085.1"/>
    </source>
</evidence>
<name>A0A2M7QCZ3_9BACT</name>
<proteinExistence type="inferred from homology"/>
<protein>
    <recommendedName>
        <fullName evidence="3">50S ribosomal protein L31</fullName>
    </recommendedName>
</protein>
<dbReference type="InterPro" id="IPR002150">
    <property type="entry name" value="Ribosomal_bL31"/>
</dbReference>
<evidence type="ECO:0000313" key="6">
    <source>
        <dbReference type="Proteomes" id="UP000230108"/>
    </source>
</evidence>
<dbReference type="GO" id="GO:0003735">
    <property type="term" value="F:structural constituent of ribosome"/>
    <property type="evidence" value="ECO:0007669"/>
    <property type="project" value="InterPro"/>
</dbReference>
<feature type="region of interest" description="Disordered" evidence="4">
    <location>
        <begin position="64"/>
        <end position="99"/>
    </location>
</feature>
<dbReference type="Pfam" id="PF01197">
    <property type="entry name" value="Ribosomal_L31"/>
    <property type="match status" value="1"/>
</dbReference>
<dbReference type="SUPFAM" id="SSF143800">
    <property type="entry name" value="L28p-like"/>
    <property type="match status" value="1"/>
</dbReference>
<keyword evidence="1 3" id="KW-0689">Ribosomal protein</keyword>
<dbReference type="InterPro" id="IPR042105">
    <property type="entry name" value="Ribosomal_bL31_sf"/>
</dbReference>
<sequence>MKAKTHPPFFSDARVSCACGNKFVTGSTKQEIKVDVCNKCHPLYTGEHRFVDTKGKVEKFRKKQELAREMQKKLSSSKARKENKSEKKTKSLRELLAEG</sequence>
<feature type="compositionally biased region" description="Basic and acidic residues" evidence="4">
    <location>
        <begin position="79"/>
        <end position="99"/>
    </location>
</feature>
<dbReference type="EMBL" id="PFLF01000054">
    <property type="protein sequence ID" value="PIY69085.1"/>
    <property type="molecule type" value="Genomic_DNA"/>
</dbReference>
<evidence type="ECO:0000256" key="1">
    <source>
        <dbReference type="ARBA" id="ARBA00022980"/>
    </source>
</evidence>
<dbReference type="PRINTS" id="PR01249">
    <property type="entry name" value="RIBOSOMALL31"/>
</dbReference>
<keyword evidence="2 3" id="KW-0687">Ribonucleoprotein</keyword>
<organism evidence="5 6">
    <name type="scientific">Candidatus Roizmanbacteria bacterium CG_4_10_14_0_8_um_filter_39_9</name>
    <dbReference type="NCBI Taxonomy" id="1974829"/>
    <lineage>
        <taxon>Bacteria</taxon>
        <taxon>Candidatus Roizmaniibacteriota</taxon>
    </lineage>
</organism>
<dbReference type="GO" id="GO:0005840">
    <property type="term" value="C:ribosome"/>
    <property type="evidence" value="ECO:0007669"/>
    <property type="project" value="UniProtKB-KW"/>
</dbReference>
<dbReference type="PANTHER" id="PTHR33280">
    <property type="entry name" value="50S RIBOSOMAL PROTEIN L31, CHLOROPLASTIC"/>
    <property type="match status" value="1"/>
</dbReference>
<dbReference type="InterPro" id="IPR034704">
    <property type="entry name" value="Ribosomal_bL28/bL31-like_sf"/>
</dbReference>
<evidence type="ECO:0000256" key="3">
    <source>
        <dbReference type="RuleBase" id="RU000564"/>
    </source>
</evidence>
<dbReference type="Proteomes" id="UP000230108">
    <property type="component" value="Unassembled WGS sequence"/>
</dbReference>
<dbReference type="NCBIfam" id="NF000612">
    <property type="entry name" value="PRK00019.1"/>
    <property type="match status" value="1"/>
</dbReference>
<gene>
    <name evidence="5" type="ORF">COY90_02535</name>
</gene>
<reference evidence="6" key="1">
    <citation type="submission" date="2017-09" db="EMBL/GenBank/DDBJ databases">
        <title>Depth-based differentiation of microbial function through sediment-hosted aquifers and enrichment of novel symbionts in the deep terrestrial subsurface.</title>
        <authorList>
            <person name="Probst A.J."/>
            <person name="Ladd B."/>
            <person name="Jarett J.K."/>
            <person name="Geller-Mcgrath D.E."/>
            <person name="Sieber C.M.K."/>
            <person name="Emerson J.B."/>
            <person name="Anantharaman K."/>
            <person name="Thomas B.C."/>
            <person name="Malmstrom R."/>
            <person name="Stieglmeier M."/>
            <person name="Klingl A."/>
            <person name="Woyke T."/>
            <person name="Ryan C.M."/>
            <person name="Banfield J.F."/>
        </authorList>
    </citation>
    <scope>NUCLEOTIDE SEQUENCE [LARGE SCALE GENOMIC DNA]</scope>
</reference>
<evidence type="ECO:0000256" key="2">
    <source>
        <dbReference type="ARBA" id="ARBA00023274"/>
    </source>
</evidence>
<dbReference type="GO" id="GO:1990904">
    <property type="term" value="C:ribonucleoprotein complex"/>
    <property type="evidence" value="ECO:0007669"/>
    <property type="project" value="UniProtKB-KW"/>
</dbReference>
<dbReference type="PANTHER" id="PTHR33280:SF1">
    <property type="entry name" value="LARGE RIBOSOMAL SUBUNIT PROTEIN BL31C"/>
    <property type="match status" value="1"/>
</dbReference>
<comment type="caution">
    <text evidence="5">The sequence shown here is derived from an EMBL/GenBank/DDBJ whole genome shotgun (WGS) entry which is preliminary data.</text>
</comment>
<comment type="similarity">
    <text evidence="3">Belongs to the bacterial ribosomal protein bL31 family.</text>
</comment>
<dbReference type="AlphaFoldDB" id="A0A2M7QCZ3"/>
<dbReference type="Gene3D" id="4.10.830.30">
    <property type="entry name" value="Ribosomal protein L31"/>
    <property type="match status" value="1"/>
</dbReference>
<dbReference type="GO" id="GO:0006412">
    <property type="term" value="P:translation"/>
    <property type="evidence" value="ECO:0007669"/>
    <property type="project" value="InterPro"/>
</dbReference>
<accession>A0A2M7QCZ3</accession>